<reference evidence="1 2" key="2">
    <citation type="journal article" date="2022" name="Mol. Ecol. Resour.">
        <title>The genomes of chicory, endive, great burdock and yacon provide insights into Asteraceae paleo-polyploidization history and plant inulin production.</title>
        <authorList>
            <person name="Fan W."/>
            <person name="Wang S."/>
            <person name="Wang H."/>
            <person name="Wang A."/>
            <person name="Jiang F."/>
            <person name="Liu H."/>
            <person name="Zhao H."/>
            <person name="Xu D."/>
            <person name="Zhang Y."/>
        </authorList>
    </citation>
    <scope>NUCLEOTIDE SEQUENCE [LARGE SCALE GENOMIC DNA]</scope>
    <source>
        <strain evidence="2">cv. Punajuju</strain>
        <tissue evidence="1">Leaves</tissue>
    </source>
</reference>
<protein>
    <submittedName>
        <fullName evidence="1">Uncharacterized protein</fullName>
    </submittedName>
</protein>
<keyword evidence="2" id="KW-1185">Reference proteome</keyword>
<dbReference type="EMBL" id="CM042017">
    <property type="protein sequence ID" value="KAI3690765.1"/>
    <property type="molecule type" value="Genomic_DNA"/>
</dbReference>
<evidence type="ECO:0000313" key="2">
    <source>
        <dbReference type="Proteomes" id="UP001055811"/>
    </source>
</evidence>
<sequence>MNPSTYTISPANTLTLNITLNIASSSSSYYSLHTITIDMLTAGYSLPAQPDRQLPSSPTVFIHRHCLHLPPPSTLHHLPVDFDTTWHRDPTRSATPFYRHRLYLPPPSSTTPTVNTPPSSSQF</sequence>
<comment type="caution">
    <text evidence="1">The sequence shown here is derived from an EMBL/GenBank/DDBJ whole genome shotgun (WGS) entry which is preliminary data.</text>
</comment>
<proteinExistence type="predicted"/>
<accession>A0ACB8Z0E2</accession>
<dbReference type="Proteomes" id="UP001055811">
    <property type="component" value="Linkage Group LG09"/>
</dbReference>
<reference evidence="2" key="1">
    <citation type="journal article" date="2022" name="Mol. Ecol. Resour.">
        <title>The genomes of chicory, endive, great burdock and yacon provide insights into Asteraceae palaeo-polyploidization history and plant inulin production.</title>
        <authorList>
            <person name="Fan W."/>
            <person name="Wang S."/>
            <person name="Wang H."/>
            <person name="Wang A."/>
            <person name="Jiang F."/>
            <person name="Liu H."/>
            <person name="Zhao H."/>
            <person name="Xu D."/>
            <person name="Zhang Y."/>
        </authorList>
    </citation>
    <scope>NUCLEOTIDE SEQUENCE [LARGE SCALE GENOMIC DNA]</scope>
    <source>
        <strain evidence="2">cv. Punajuju</strain>
    </source>
</reference>
<name>A0ACB8Z0E2_CICIN</name>
<gene>
    <name evidence="1" type="ORF">L2E82_48972</name>
</gene>
<evidence type="ECO:0000313" key="1">
    <source>
        <dbReference type="EMBL" id="KAI3690765.1"/>
    </source>
</evidence>
<organism evidence="1 2">
    <name type="scientific">Cichorium intybus</name>
    <name type="common">Chicory</name>
    <dbReference type="NCBI Taxonomy" id="13427"/>
    <lineage>
        <taxon>Eukaryota</taxon>
        <taxon>Viridiplantae</taxon>
        <taxon>Streptophyta</taxon>
        <taxon>Embryophyta</taxon>
        <taxon>Tracheophyta</taxon>
        <taxon>Spermatophyta</taxon>
        <taxon>Magnoliopsida</taxon>
        <taxon>eudicotyledons</taxon>
        <taxon>Gunneridae</taxon>
        <taxon>Pentapetalae</taxon>
        <taxon>asterids</taxon>
        <taxon>campanulids</taxon>
        <taxon>Asterales</taxon>
        <taxon>Asteraceae</taxon>
        <taxon>Cichorioideae</taxon>
        <taxon>Cichorieae</taxon>
        <taxon>Cichoriinae</taxon>
        <taxon>Cichorium</taxon>
    </lineage>
</organism>